<dbReference type="Proteomes" id="UP000431462">
    <property type="component" value="Unassembled WGS sequence"/>
</dbReference>
<name>A0A1E3C651_9GAMM</name>
<evidence type="ECO:0000313" key="3">
    <source>
        <dbReference type="Proteomes" id="UP000431462"/>
    </source>
</evidence>
<dbReference type="RefSeq" id="WP_069184705.1">
    <property type="nucleotide sequence ID" value="NZ_LXRF01000017.1"/>
</dbReference>
<comment type="caution">
    <text evidence="2">The sequence shown here is derived from an EMBL/GenBank/DDBJ whole genome shotgun (WGS) entry which is preliminary data.</text>
</comment>
<protein>
    <submittedName>
        <fullName evidence="2">Uncharacterized protein</fullName>
    </submittedName>
</protein>
<organism evidence="2 3">
    <name type="scientific">Marinobacter adhaerens</name>
    <dbReference type="NCBI Taxonomy" id="1033846"/>
    <lineage>
        <taxon>Bacteria</taxon>
        <taxon>Pseudomonadati</taxon>
        <taxon>Pseudomonadota</taxon>
        <taxon>Gammaproteobacteria</taxon>
        <taxon>Pseudomonadales</taxon>
        <taxon>Marinobacteraceae</taxon>
        <taxon>Marinobacter</taxon>
    </lineage>
</organism>
<proteinExistence type="predicted"/>
<dbReference type="EMBL" id="VENC01000002">
    <property type="protein sequence ID" value="MTI97486.1"/>
    <property type="molecule type" value="Genomic_DNA"/>
</dbReference>
<gene>
    <name evidence="2" type="ORF">FH752_02580</name>
</gene>
<feature type="transmembrane region" description="Helical" evidence="1">
    <location>
        <begin position="46"/>
        <end position="73"/>
    </location>
</feature>
<feature type="transmembrane region" description="Helical" evidence="1">
    <location>
        <begin position="16"/>
        <end position="34"/>
    </location>
</feature>
<reference evidence="2 3" key="1">
    <citation type="submission" date="2019-06" db="EMBL/GenBank/DDBJ databases">
        <title>Enrichment of Autotrophic Halophilic Microorganisms from Red Sea Brine Pool Using Microbial Electrosynthesis System.</title>
        <authorList>
            <person name="Alqahtani M.F."/>
            <person name="Bajracharya S."/>
            <person name="Katuri K.P."/>
            <person name="Ali M."/>
            <person name="Saikaly P.E."/>
        </authorList>
    </citation>
    <scope>NUCLEOTIDE SEQUENCE [LARGE SCALE GENOMIC DNA]</scope>
    <source>
        <strain evidence="2">MES15</strain>
    </source>
</reference>
<keyword evidence="1" id="KW-1133">Transmembrane helix</keyword>
<keyword evidence="1" id="KW-0812">Transmembrane</keyword>
<evidence type="ECO:0000313" key="2">
    <source>
        <dbReference type="EMBL" id="MTI97486.1"/>
    </source>
</evidence>
<keyword evidence="1" id="KW-0472">Membrane</keyword>
<dbReference type="AlphaFoldDB" id="A0A1E3C651"/>
<sequence length="112" mass="12208">MTNTEPTSPHPLRKPLLIAEFTALAVLLGSMGWFSSQTSSGQTISAAWLLIPAFASLGVFISFIGLMYLRWVASADSGNRFRHKLVFSLLAVTLIGVWIYGIANTWFSLTAS</sequence>
<feature type="transmembrane region" description="Helical" evidence="1">
    <location>
        <begin position="85"/>
        <end position="107"/>
    </location>
</feature>
<evidence type="ECO:0000256" key="1">
    <source>
        <dbReference type="SAM" id="Phobius"/>
    </source>
</evidence>
<accession>A0A1E3C651</accession>
<dbReference type="OrthoDB" id="6196596at2"/>